<comment type="caution">
    <text evidence="8">The sequence shown here is derived from an EMBL/GenBank/DDBJ whole genome shotgun (WGS) entry which is preliminary data.</text>
</comment>
<name>A0A1G2RIV5_9BACT</name>
<dbReference type="AlphaFoldDB" id="A0A1G2RIV5"/>
<keyword evidence="4 6" id="KW-0520">NAD</keyword>
<dbReference type="InterPro" id="IPR029056">
    <property type="entry name" value="Ribokinase-like"/>
</dbReference>
<evidence type="ECO:0000256" key="5">
    <source>
        <dbReference type="ARBA" id="ARBA00023239"/>
    </source>
</evidence>
<evidence type="ECO:0000256" key="3">
    <source>
        <dbReference type="ARBA" id="ARBA00022857"/>
    </source>
</evidence>
<dbReference type="GO" id="GO:0110051">
    <property type="term" value="P:metabolite repair"/>
    <property type="evidence" value="ECO:0007669"/>
    <property type="project" value="TreeGrafter"/>
</dbReference>
<dbReference type="SUPFAM" id="SSF53613">
    <property type="entry name" value="Ribokinase-like"/>
    <property type="match status" value="1"/>
</dbReference>
<keyword evidence="1 6" id="KW-0547">Nucleotide-binding</keyword>
<dbReference type="PROSITE" id="PS51383">
    <property type="entry name" value="YJEF_C_3"/>
    <property type="match status" value="1"/>
</dbReference>
<sequence length="287" mass="29922">MTKVTKDILKELYPARPPEVKKYDFGLMLVIGGGDFYTGSPALVSLAGFRAGVDMVRLIAPKRAADIIASFTPVLAAFPLEGTHLTLNNLAALIAMTEGAKDVSHGKVSVVIGGGLGRSEETQNAIVEYLSNVNIPVVIDADAIHAVAKKPDVLKGKPFLITPNTYELQLLGARDLRQLEDEERIKEVMSAAANLGTTILAKAKTDIISNGTDVLLNETGSSYLSIGGAGDTTAGIAGALLARGISPLQAAAGAAYINGRAGELAAKKFGESLIATDIIDSIPDAIR</sequence>
<comment type="caution">
    <text evidence="6">Lacks conserved residue(s) required for the propagation of feature annotation.</text>
</comment>
<evidence type="ECO:0000256" key="2">
    <source>
        <dbReference type="ARBA" id="ARBA00022840"/>
    </source>
</evidence>
<comment type="function">
    <text evidence="6">Catalyzes the dehydration of the S-form of NAD(P)HX at the expense of ADP, which is converted to AMP. Together with NAD(P)HX epimerase, which catalyzes the epimerization of the S- and R-forms, the enzyme allows the repair of both epimers of NAD(P)HX, a damaged form of NAD(P)H that is a result of enzymatic or heat-dependent hydration.</text>
</comment>
<keyword evidence="5 6" id="KW-0456">Lyase</keyword>
<dbReference type="PANTHER" id="PTHR12592">
    <property type="entry name" value="ATP-DEPENDENT (S)-NAD(P)H-HYDRATE DEHYDRATASE FAMILY MEMBER"/>
    <property type="match status" value="1"/>
</dbReference>
<evidence type="ECO:0000256" key="4">
    <source>
        <dbReference type="ARBA" id="ARBA00023027"/>
    </source>
</evidence>
<accession>A0A1G2RIV5</accession>
<feature type="binding site" evidence="6">
    <location>
        <position position="230"/>
    </location>
    <ligand>
        <name>AMP</name>
        <dbReference type="ChEBI" id="CHEBI:456215"/>
    </ligand>
</feature>
<evidence type="ECO:0000313" key="8">
    <source>
        <dbReference type="EMBL" id="OHA72770.1"/>
    </source>
</evidence>
<dbReference type="EC" id="4.2.1.136" evidence="6"/>
<evidence type="ECO:0000256" key="1">
    <source>
        <dbReference type="ARBA" id="ARBA00022741"/>
    </source>
</evidence>
<comment type="cofactor">
    <cofactor evidence="6">
        <name>Mg(2+)</name>
        <dbReference type="ChEBI" id="CHEBI:18420"/>
    </cofactor>
</comment>
<dbReference type="GO" id="GO:0005524">
    <property type="term" value="F:ATP binding"/>
    <property type="evidence" value="ECO:0007669"/>
    <property type="project" value="UniProtKB-KW"/>
</dbReference>
<comment type="catalytic activity">
    <reaction evidence="6">
        <text>(6S)-NADPHX + ADP = AMP + phosphate + NADPH + H(+)</text>
        <dbReference type="Rhea" id="RHEA:32235"/>
        <dbReference type="ChEBI" id="CHEBI:15378"/>
        <dbReference type="ChEBI" id="CHEBI:43474"/>
        <dbReference type="ChEBI" id="CHEBI:57783"/>
        <dbReference type="ChEBI" id="CHEBI:64076"/>
        <dbReference type="ChEBI" id="CHEBI:456215"/>
        <dbReference type="ChEBI" id="CHEBI:456216"/>
        <dbReference type="EC" id="4.2.1.136"/>
    </reaction>
</comment>
<dbReference type="GO" id="GO:0046496">
    <property type="term" value="P:nicotinamide nucleotide metabolic process"/>
    <property type="evidence" value="ECO:0007669"/>
    <property type="project" value="UniProtKB-UniRule"/>
</dbReference>
<dbReference type="CDD" id="cd01171">
    <property type="entry name" value="YXKO-related"/>
    <property type="match status" value="1"/>
</dbReference>
<dbReference type="HAMAP" id="MF_01965">
    <property type="entry name" value="NADHX_dehydratase"/>
    <property type="match status" value="1"/>
</dbReference>
<evidence type="ECO:0000256" key="6">
    <source>
        <dbReference type="HAMAP-Rule" id="MF_01965"/>
    </source>
</evidence>
<dbReference type="EMBL" id="MHUF01000013">
    <property type="protein sequence ID" value="OHA72770.1"/>
    <property type="molecule type" value="Genomic_DNA"/>
</dbReference>
<proteinExistence type="inferred from homology"/>
<dbReference type="NCBIfam" id="TIGR00196">
    <property type="entry name" value="yjeF_cterm"/>
    <property type="match status" value="1"/>
</dbReference>
<keyword evidence="2 6" id="KW-0067">ATP-binding</keyword>
<dbReference type="Proteomes" id="UP000177287">
    <property type="component" value="Unassembled WGS sequence"/>
</dbReference>
<feature type="domain" description="YjeF C-terminal" evidence="7">
    <location>
        <begin position="5"/>
        <end position="287"/>
    </location>
</feature>
<comment type="subunit">
    <text evidence="6">Homotetramer.</text>
</comment>
<dbReference type="Gene3D" id="3.40.1190.20">
    <property type="match status" value="1"/>
</dbReference>
<reference evidence="8 9" key="1">
    <citation type="journal article" date="2016" name="Nat. Commun.">
        <title>Thousands of microbial genomes shed light on interconnected biogeochemical processes in an aquifer system.</title>
        <authorList>
            <person name="Anantharaman K."/>
            <person name="Brown C.T."/>
            <person name="Hug L.A."/>
            <person name="Sharon I."/>
            <person name="Castelle C.J."/>
            <person name="Probst A.J."/>
            <person name="Thomas B.C."/>
            <person name="Singh A."/>
            <person name="Wilkins M.J."/>
            <person name="Karaoz U."/>
            <person name="Brodie E.L."/>
            <person name="Williams K.H."/>
            <person name="Hubbard S.S."/>
            <person name="Banfield J.F."/>
        </authorList>
    </citation>
    <scope>NUCLEOTIDE SEQUENCE [LARGE SCALE GENOMIC DNA]</scope>
</reference>
<dbReference type="Pfam" id="PF01256">
    <property type="entry name" value="Carb_kinase"/>
    <property type="match status" value="1"/>
</dbReference>
<gene>
    <name evidence="6" type="primary">nnrD</name>
    <name evidence="8" type="ORF">A3A27_00230</name>
</gene>
<feature type="binding site" evidence="6">
    <location>
        <position position="231"/>
    </location>
    <ligand>
        <name>(6S)-NADPHX</name>
        <dbReference type="ChEBI" id="CHEBI:64076"/>
    </ligand>
</feature>
<comment type="catalytic activity">
    <reaction evidence="6">
        <text>(6S)-NADHX + ADP = AMP + phosphate + NADH + H(+)</text>
        <dbReference type="Rhea" id="RHEA:32223"/>
        <dbReference type="ChEBI" id="CHEBI:15378"/>
        <dbReference type="ChEBI" id="CHEBI:43474"/>
        <dbReference type="ChEBI" id="CHEBI:57945"/>
        <dbReference type="ChEBI" id="CHEBI:64074"/>
        <dbReference type="ChEBI" id="CHEBI:456215"/>
        <dbReference type="ChEBI" id="CHEBI:456216"/>
        <dbReference type="EC" id="4.2.1.136"/>
    </reaction>
</comment>
<evidence type="ECO:0000313" key="9">
    <source>
        <dbReference type="Proteomes" id="UP000177287"/>
    </source>
</evidence>
<feature type="binding site" evidence="6">
    <location>
        <position position="115"/>
    </location>
    <ligand>
        <name>(6S)-NADPHX</name>
        <dbReference type="ChEBI" id="CHEBI:64076"/>
    </ligand>
</feature>
<evidence type="ECO:0000259" key="7">
    <source>
        <dbReference type="PROSITE" id="PS51383"/>
    </source>
</evidence>
<comment type="similarity">
    <text evidence="6">Belongs to the NnrD/CARKD family.</text>
</comment>
<keyword evidence="3 6" id="KW-0521">NADP</keyword>
<dbReference type="GO" id="GO:0052855">
    <property type="term" value="F:ADP-dependent NAD(P)H-hydrate dehydratase activity"/>
    <property type="evidence" value="ECO:0007669"/>
    <property type="project" value="UniProtKB-UniRule"/>
</dbReference>
<organism evidence="8 9">
    <name type="scientific">Candidatus Wildermuthbacteria bacterium RIFCSPLOWO2_01_FULL_47_18</name>
    <dbReference type="NCBI Taxonomy" id="1802460"/>
    <lineage>
        <taxon>Bacteria</taxon>
        <taxon>Candidatus Wildermuthiibacteriota</taxon>
    </lineage>
</organism>
<protein>
    <recommendedName>
        <fullName evidence="6">ADP-dependent (S)-NAD(P)H-hydrate dehydratase</fullName>
        <ecNumber evidence="6">4.2.1.136</ecNumber>
    </recommendedName>
    <alternativeName>
        <fullName evidence="6">ADP-dependent NAD(P)HX dehydratase</fullName>
    </alternativeName>
</protein>
<dbReference type="InterPro" id="IPR000631">
    <property type="entry name" value="CARKD"/>
</dbReference>
<dbReference type="PANTHER" id="PTHR12592:SF0">
    <property type="entry name" value="ATP-DEPENDENT (S)-NAD(P)H-HYDRATE DEHYDRATASE"/>
    <property type="match status" value="1"/>
</dbReference>